<protein>
    <recommendedName>
        <fullName evidence="4">Outer membrane protein beta-barrel domain-containing protein</fullName>
    </recommendedName>
</protein>
<dbReference type="Gene3D" id="2.40.160.20">
    <property type="match status" value="1"/>
</dbReference>
<name>A0A399D093_9BACT</name>
<evidence type="ECO:0008006" key="4">
    <source>
        <dbReference type="Google" id="ProtNLM"/>
    </source>
</evidence>
<gene>
    <name evidence="2" type="ORF">D1164_10965</name>
</gene>
<dbReference type="SUPFAM" id="SSF56925">
    <property type="entry name" value="OMPA-like"/>
    <property type="match status" value="1"/>
</dbReference>
<comment type="caution">
    <text evidence="2">The sequence shown here is derived from an EMBL/GenBank/DDBJ whole genome shotgun (WGS) entry which is preliminary data.</text>
</comment>
<feature type="signal peptide" evidence="1">
    <location>
        <begin position="1"/>
        <end position="19"/>
    </location>
</feature>
<keyword evidence="1" id="KW-0732">Signal</keyword>
<proteinExistence type="predicted"/>
<evidence type="ECO:0000313" key="3">
    <source>
        <dbReference type="Proteomes" id="UP000266441"/>
    </source>
</evidence>
<evidence type="ECO:0000313" key="2">
    <source>
        <dbReference type="EMBL" id="RIH65099.1"/>
    </source>
</evidence>
<reference evidence="2 3" key="1">
    <citation type="journal article" date="2015" name="Int. J. Syst. Evol. Microbiol.">
        <title>Mariniphaga sediminis sp. nov., isolated from coastal sediment.</title>
        <authorList>
            <person name="Wang F.Q."/>
            <person name="Shen Q.Y."/>
            <person name="Chen G.J."/>
            <person name="Du Z.J."/>
        </authorList>
    </citation>
    <scope>NUCLEOTIDE SEQUENCE [LARGE SCALE GENOMIC DNA]</scope>
    <source>
        <strain evidence="2 3">SY21</strain>
    </source>
</reference>
<evidence type="ECO:0000256" key="1">
    <source>
        <dbReference type="SAM" id="SignalP"/>
    </source>
</evidence>
<dbReference type="RefSeq" id="WP_119350024.1">
    <property type="nucleotide sequence ID" value="NZ_QWET01000007.1"/>
</dbReference>
<dbReference type="InterPro" id="IPR011250">
    <property type="entry name" value="OMP/PagP_B-barrel"/>
</dbReference>
<dbReference type="AlphaFoldDB" id="A0A399D093"/>
<dbReference type="EMBL" id="QWET01000007">
    <property type="protein sequence ID" value="RIH65099.1"/>
    <property type="molecule type" value="Genomic_DNA"/>
</dbReference>
<accession>A0A399D093</accession>
<sequence>MKKFIIILSLVVLSGNVFAQSLDRKGLIGISLGPSFPIGDFADNSPSNVNAGFAEWGINFNPINFGYIFGQYVGISASWFGAAYSANINGVDAIWSYGGLMGGPMLSIPVIEKLDFDLKGMIGFVSATSDLSEYEKNEGTRISFDLGASFRYNFAKKWCLLISSDYFISNPKLEDGNQKMTAICLSLGIAYRLK</sequence>
<dbReference type="OrthoDB" id="1121201at2"/>
<organism evidence="2 3">
    <name type="scientific">Mariniphaga sediminis</name>
    <dbReference type="NCBI Taxonomy" id="1628158"/>
    <lineage>
        <taxon>Bacteria</taxon>
        <taxon>Pseudomonadati</taxon>
        <taxon>Bacteroidota</taxon>
        <taxon>Bacteroidia</taxon>
        <taxon>Marinilabiliales</taxon>
        <taxon>Prolixibacteraceae</taxon>
        <taxon>Mariniphaga</taxon>
    </lineage>
</organism>
<keyword evidence="3" id="KW-1185">Reference proteome</keyword>
<feature type="chain" id="PRO_5017485571" description="Outer membrane protein beta-barrel domain-containing protein" evidence="1">
    <location>
        <begin position="20"/>
        <end position="194"/>
    </location>
</feature>
<dbReference type="Proteomes" id="UP000266441">
    <property type="component" value="Unassembled WGS sequence"/>
</dbReference>